<evidence type="ECO:0000256" key="14">
    <source>
        <dbReference type="ARBA" id="ARBA00022842"/>
    </source>
</evidence>
<comment type="function">
    <text evidence="2">Purine salvage pathway enzyme which catalyzes the transfer of the ribosyl-5-phosphate group from 5-phospho-alpha-D-ribose 1-diphosphate (PRPP) to the N9 position of hypoxanthine to yield IMP (inosine 5'-monophosphate). To a lesser extent, can also act on guanine leading to GMP, but shows a highly less efficient activity with xanthine.</text>
</comment>
<evidence type="ECO:0000256" key="6">
    <source>
        <dbReference type="ARBA" id="ARBA00011895"/>
    </source>
</evidence>
<keyword evidence="20" id="KW-1185">Reference proteome</keyword>
<evidence type="ECO:0000256" key="8">
    <source>
        <dbReference type="ARBA" id="ARBA00022490"/>
    </source>
</evidence>
<sequence>MKHVIEVMIPERAIAMRIIELGNDINNYYNGKSNNIIIVGLLRGSFMFMADLCRAIKVPHKVDFITVSSYYGNMTRQNDVKILKDLDEDIRDKDVLLVEDIIDSGNTLKSVCNILKSRQPKSLILCTLLDKSKQRKIKIHVEYVGFIIPDEFVVGFGIDYKQQYRNLPYIGKVIQLKQK</sequence>
<evidence type="ECO:0000256" key="10">
    <source>
        <dbReference type="ARBA" id="ARBA00022679"/>
    </source>
</evidence>
<evidence type="ECO:0000256" key="11">
    <source>
        <dbReference type="ARBA" id="ARBA00022723"/>
    </source>
</evidence>
<dbReference type="PANTHER" id="PTHR43340">
    <property type="entry name" value="HYPOXANTHINE-GUANINE PHOSPHORIBOSYLTRANSFERASE"/>
    <property type="match status" value="1"/>
</dbReference>
<dbReference type="InterPro" id="IPR000836">
    <property type="entry name" value="PRTase_dom"/>
</dbReference>
<keyword evidence="12 17" id="KW-0660">Purine salvage</keyword>
<dbReference type="NCBIfam" id="TIGR01203">
    <property type="entry name" value="HGPRTase"/>
    <property type="match status" value="1"/>
</dbReference>
<evidence type="ECO:0000256" key="16">
    <source>
        <dbReference type="ARBA" id="ARBA00049402"/>
    </source>
</evidence>
<evidence type="ECO:0000256" key="9">
    <source>
        <dbReference type="ARBA" id="ARBA00022676"/>
    </source>
</evidence>
<dbReference type="GO" id="GO:0005829">
    <property type="term" value="C:cytosol"/>
    <property type="evidence" value="ECO:0007669"/>
    <property type="project" value="TreeGrafter"/>
</dbReference>
<dbReference type="GO" id="GO:0004422">
    <property type="term" value="F:hypoxanthine phosphoribosyltransferase activity"/>
    <property type="evidence" value="ECO:0007669"/>
    <property type="project" value="InterPro"/>
</dbReference>
<comment type="catalytic activity">
    <reaction evidence="16">
        <text>IMP + diphosphate = hypoxanthine + 5-phospho-alpha-D-ribose 1-diphosphate</text>
        <dbReference type="Rhea" id="RHEA:17973"/>
        <dbReference type="ChEBI" id="CHEBI:17368"/>
        <dbReference type="ChEBI" id="CHEBI:33019"/>
        <dbReference type="ChEBI" id="CHEBI:58017"/>
        <dbReference type="ChEBI" id="CHEBI:58053"/>
        <dbReference type="EC" id="2.4.2.8"/>
    </reaction>
    <physiologicalReaction direction="right-to-left" evidence="16">
        <dbReference type="Rhea" id="RHEA:17975"/>
    </physiologicalReaction>
</comment>
<name>A0A2P5SW96_9GAMM</name>
<dbReference type="GO" id="GO:0000166">
    <property type="term" value="F:nucleotide binding"/>
    <property type="evidence" value="ECO:0007669"/>
    <property type="project" value="UniProtKB-KW"/>
</dbReference>
<reference evidence="19 20" key="1">
    <citation type="journal article" date="2018" name="Genome Biol. Evol.">
        <title>Cladogenesis and Genomic Streamlining in Extracellular Endosymbionts of Tropical Stink Bugs.</title>
        <authorList>
            <person name="Otero-Bravo A."/>
            <person name="Goffredi S."/>
            <person name="Sabree Z.L."/>
        </authorList>
    </citation>
    <scope>NUCLEOTIDE SEQUENCE [LARGE SCALE GENOMIC DNA]</scope>
    <source>
        <strain evidence="19 20">SoEL</strain>
    </source>
</reference>
<dbReference type="UniPathway" id="UPA00591">
    <property type="reaction ID" value="UER00648"/>
</dbReference>
<evidence type="ECO:0000313" key="20">
    <source>
        <dbReference type="Proteomes" id="UP000296144"/>
    </source>
</evidence>
<dbReference type="GO" id="GO:0006166">
    <property type="term" value="P:purine ribonucleoside salvage"/>
    <property type="evidence" value="ECO:0007669"/>
    <property type="project" value="UniProtKB-KW"/>
</dbReference>
<evidence type="ECO:0000256" key="17">
    <source>
        <dbReference type="RuleBase" id="RU364099"/>
    </source>
</evidence>
<comment type="caution">
    <text evidence="19">The sequence shown here is derived from an EMBL/GenBank/DDBJ whole genome shotgun (WGS) entry which is preliminary data.</text>
</comment>
<dbReference type="FunFam" id="3.40.50.2020:FF:000006">
    <property type="entry name" value="Hypoxanthine phosphoribosyltransferase"/>
    <property type="match status" value="1"/>
</dbReference>
<protein>
    <recommendedName>
        <fullName evidence="7 17">Hypoxanthine phosphoribosyltransferase</fullName>
        <ecNumber evidence="6 17">2.4.2.8</ecNumber>
    </recommendedName>
</protein>
<dbReference type="InterPro" id="IPR050408">
    <property type="entry name" value="HGPRT"/>
</dbReference>
<dbReference type="PANTHER" id="PTHR43340:SF1">
    <property type="entry name" value="HYPOXANTHINE PHOSPHORIBOSYLTRANSFERASE"/>
    <property type="match status" value="1"/>
</dbReference>
<organism evidence="19 20">
    <name type="scientific">Candidatus Pantoea edessiphila</name>
    <dbReference type="NCBI Taxonomy" id="2044610"/>
    <lineage>
        <taxon>Bacteria</taxon>
        <taxon>Pseudomonadati</taxon>
        <taxon>Pseudomonadota</taxon>
        <taxon>Gammaproteobacteria</taxon>
        <taxon>Enterobacterales</taxon>
        <taxon>Erwiniaceae</taxon>
        <taxon>Pantoea</taxon>
    </lineage>
</organism>
<comment type="pathway">
    <text evidence="4 17">Purine metabolism; IMP biosynthesis via salvage pathway; IMP from hypoxanthine: step 1/1.</text>
</comment>
<dbReference type="GO" id="GO:0006178">
    <property type="term" value="P:guanine salvage"/>
    <property type="evidence" value="ECO:0007669"/>
    <property type="project" value="TreeGrafter"/>
</dbReference>
<dbReference type="InterPro" id="IPR005904">
    <property type="entry name" value="Hxn_phspho_trans"/>
</dbReference>
<keyword evidence="10 17" id="KW-0808">Transferase</keyword>
<dbReference type="GO" id="GO:0052657">
    <property type="term" value="F:guanine phosphoribosyltransferase activity"/>
    <property type="evidence" value="ECO:0007669"/>
    <property type="project" value="UniProtKB-ARBA"/>
</dbReference>
<dbReference type="GO" id="GO:0032263">
    <property type="term" value="P:GMP salvage"/>
    <property type="evidence" value="ECO:0007669"/>
    <property type="project" value="TreeGrafter"/>
</dbReference>
<evidence type="ECO:0000256" key="2">
    <source>
        <dbReference type="ARBA" id="ARBA00003637"/>
    </source>
</evidence>
<evidence type="ECO:0000256" key="4">
    <source>
        <dbReference type="ARBA" id="ARBA00004669"/>
    </source>
</evidence>
<evidence type="ECO:0000256" key="5">
    <source>
        <dbReference type="ARBA" id="ARBA00008391"/>
    </source>
</evidence>
<keyword evidence="13 17" id="KW-0547">Nucleotide-binding</keyword>
<comment type="catalytic activity">
    <reaction evidence="15">
        <text>GMP + diphosphate = guanine + 5-phospho-alpha-D-ribose 1-diphosphate</text>
        <dbReference type="Rhea" id="RHEA:25424"/>
        <dbReference type="ChEBI" id="CHEBI:16235"/>
        <dbReference type="ChEBI" id="CHEBI:33019"/>
        <dbReference type="ChEBI" id="CHEBI:58017"/>
        <dbReference type="ChEBI" id="CHEBI:58115"/>
        <dbReference type="EC" id="2.4.2.8"/>
    </reaction>
    <physiologicalReaction direction="right-to-left" evidence="15">
        <dbReference type="Rhea" id="RHEA:25426"/>
    </physiologicalReaction>
</comment>
<evidence type="ECO:0000256" key="12">
    <source>
        <dbReference type="ARBA" id="ARBA00022726"/>
    </source>
</evidence>
<dbReference type="AlphaFoldDB" id="A0A2P5SW96"/>
<keyword evidence="14 17" id="KW-0460">Magnesium</keyword>
<comment type="subcellular location">
    <subcellularLocation>
        <location evidence="3 17">Cytoplasm</location>
    </subcellularLocation>
</comment>
<evidence type="ECO:0000256" key="13">
    <source>
        <dbReference type="ARBA" id="ARBA00022741"/>
    </source>
</evidence>
<keyword evidence="8 17" id="KW-0963">Cytoplasm</keyword>
<dbReference type="Pfam" id="PF00156">
    <property type="entry name" value="Pribosyltran"/>
    <property type="match status" value="1"/>
</dbReference>
<evidence type="ECO:0000256" key="15">
    <source>
        <dbReference type="ARBA" id="ARBA00048811"/>
    </source>
</evidence>
<dbReference type="GO" id="GO:0032264">
    <property type="term" value="P:IMP salvage"/>
    <property type="evidence" value="ECO:0007669"/>
    <property type="project" value="UniProtKB-UniPathway"/>
</dbReference>
<dbReference type="OrthoDB" id="9802824at2"/>
<evidence type="ECO:0000256" key="1">
    <source>
        <dbReference type="ARBA" id="ARBA00001946"/>
    </source>
</evidence>
<feature type="domain" description="Phosphoribosyltransferase" evidence="18">
    <location>
        <begin position="12"/>
        <end position="160"/>
    </location>
</feature>
<accession>A0A2P5SW96</accession>
<evidence type="ECO:0000256" key="3">
    <source>
        <dbReference type="ARBA" id="ARBA00004496"/>
    </source>
</evidence>
<dbReference type="SUPFAM" id="SSF53271">
    <property type="entry name" value="PRTase-like"/>
    <property type="match status" value="1"/>
</dbReference>
<keyword evidence="11 17" id="KW-0479">Metal-binding</keyword>
<dbReference type="Proteomes" id="UP000296144">
    <property type="component" value="Unassembled WGS sequence"/>
</dbReference>
<gene>
    <name evidence="19" type="primary">hpt</name>
    <name evidence="19" type="ORF">CRV10_02080</name>
</gene>
<keyword evidence="9 17" id="KW-0328">Glycosyltransferase</keyword>
<dbReference type="GO" id="GO:0000287">
    <property type="term" value="F:magnesium ion binding"/>
    <property type="evidence" value="ECO:0007669"/>
    <property type="project" value="TreeGrafter"/>
</dbReference>
<evidence type="ECO:0000313" key="19">
    <source>
        <dbReference type="EMBL" id="PPI86609.1"/>
    </source>
</evidence>
<dbReference type="CDD" id="cd06223">
    <property type="entry name" value="PRTases_typeI"/>
    <property type="match status" value="1"/>
</dbReference>
<dbReference type="GO" id="GO:0046100">
    <property type="term" value="P:hypoxanthine metabolic process"/>
    <property type="evidence" value="ECO:0007669"/>
    <property type="project" value="TreeGrafter"/>
</dbReference>
<dbReference type="EC" id="2.4.2.8" evidence="6 17"/>
<dbReference type="EMBL" id="PDKU01000002">
    <property type="protein sequence ID" value="PPI86609.1"/>
    <property type="molecule type" value="Genomic_DNA"/>
</dbReference>
<dbReference type="InterPro" id="IPR029057">
    <property type="entry name" value="PRTase-like"/>
</dbReference>
<evidence type="ECO:0000256" key="7">
    <source>
        <dbReference type="ARBA" id="ARBA00014105"/>
    </source>
</evidence>
<evidence type="ECO:0000259" key="18">
    <source>
        <dbReference type="Pfam" id="PF00156"/>
    </source>
</evidence>
<proteinExistence type="inferred from homology"/>
<comment type="similarity">
    <text evidence="5 17">Belongs to the purine/pyrimidine phosphoribosyltransferase family.</text>
</comment>
<dbReference type="Gene3D" id="3.40.50.2020">
    <property type="match status" value="1"/>
</dbReference>
<comment type="cofactor">
    <cofactor evidence="1 17">
        <name>Mg(2+)</name>
        <dbReference type="ChEBI" id="CHEBI:18420"/>
    </cofactor>
</comment>
<dbReference type="RefSeq" id="WP_136130185.1">
    <property type="nucleotide sequence ID" value="NZ_PDKU01000002.1"/>
</dbReference>